<evidence type="ECO:0000256" key="8">
    <source>
        <dbReference type="RuleBase" id="RU363064"/>
    </source>
</evidence>
<dbReference type="Gene3D" id="1.20.1740.10">
    <property type="entry name" value="Amino acid/polyamine transporter I"/>
    <property type="match status" value="1"/>
</dbReference>
<comment type="subcellular location">
    <subcellularLocation>
        <location evidence="1 8">Cell membrane</location>
        <topology evidence="1 8">Multi-pass membrane protein</topology>
    </subcellularLocation>
</comment>
<keyword evidence="8" id="KW-0769">Symport</keyword>
<evidence type="ECO:0000256" key="1">
    <source>
        <dbReference type="ARBA" id="ARBA00004651"/>
    </source>
</evidence>
<keyword evidence="7 8" id="KW-0472">Membrane</keyword>
<evidence type="ECO:0000256" key="6">
    <source>
        <dbReference type="ARBA" id="ARBA00022989"/>
    </source>
</evidence>
<dbReference type="NCBIfam" id="TIGR00835">
    <property type="entry name" value="agcS"/>
    <property type="match status" value="1"/>
</dbReference>
<feature type="transmembrane region" description="Helical" evidence="8">
    <location>
        <begin position="55"/>
        <end position="77"/>
    </location>
</feature>
<evidence type="ECO:0000313" key="9">
    <source>
        <dbReference type="EMBL" id="KWZ79249.1"/>
    </source>
</evidence>
<dbReference type="EMBL" id="LRPM01000005">
    <property type="protein sequence ID" value="KWZ79249.1"/>
    <property type="molecule type" value="Genomic_DNA"/>
</dbReference>
<evidence type="ECO:0000256" key="7">
    <source>
        <dbReference type="ARBA" id="ARBA00023136"/>
    </source>
</evidence>
<feature type="transmembrane region" description="Helical" evidence="8">
    <location>
        <begin position="258"/>
        <end position="277"/>
    </location>
</feature>
<evidence type="ECO:0000313" key="10">
    <source>
        <dbReference type="Proteomes" id="UP000070383"/>
    </source>
</evidence>
<feature type="transmembrane region" description="Helical" evidence="8">
    <location>
        <begin position="437"/>
        <end position="455"/>
    </location>
</feature>
<feature type="transmembrane region" description="Helical" evidence="8">
    <location>
        <begin position="227"/>
        <end position="246"/>
    </location>
</feature>
<feature type="transmembrane region" description="Helical" evidence="8">
    <location>
        <begin position="6"/>
        <end position="24"/>
    </location>
</feature>
<protein>
    <submittedName>
        <fullName evidence="9">Amino acid carrier protein</fullName>
    </submittedName>
</protein>
<organism evidence="9 10">
    <name type="scientific">Anaerococcus tetradius</name>
    <dbReference type="NCBI Taxonomy" id="33036"/>
    <lineage>
        <taxon>Bacteria</taxon>
        <taxon>Bacillati</taxon>
        <taxon>Bacillota</taxon>
        <taxon>Tissierellia</taxon>
        <taxon>Tissierellales</taxon>
        <taxon>Peptoniphilaceae</taxon>
        <taxon>Anaerococcus</taxon>
    </lineage>
</organism>
<dbReference type="PANTHER" id="PTHR30330">
    <property type="entry name" value="AGSS FAMILY TRANSPORTER, SODIUM-ALANINE"/>
    <property type="match status" value="1"/>
</dbReference>
<dbReference type="GO" id="GO:0005886">
    <property type="term" value="C:plasma membrane"/>
    <property type="evidence" value="ECO:0007669"/>
    <property type="project" value="UniProtKB-SubCell"/>
</dbReference>
<dbReference type="GO" id="GO:0005283">
    <property type="term" value="F:amino acid:sodium symporter activity"/>
    <property type="evidence" value="ECO:0007669"/>
    <property type="project" value="InterPro"/>
</dbReference>
<gene>
    <name evidence="9" type="ORF">HMPREF3200_00307</name>
</gene>
<dbReference type="Pfam" id="PF01235">
    <property type="entry name" value="Na_Ala_symp"/>
    <property type="match status" value="1"/>
</dbReference>
<accession>A0A133KI42</accession>
<dbReference type="PRINTS" id="PR00175">
    <property type="entry name" value="NAALASMPORT"/>
</dbReference>
<feature type="transmembrane region" description="Helical" evidence="8">
    <location>
        <begin position="192"/>
        <end position="212"/>
    </location>
</feature>
<keyword evidence="4 8" id="KW-1003">Cell membrane</keyword>
<dbReference type="PATRIC" id="fig|33036.3.peg.309"/>
<evidence type="ECO:0000256" key="4">
    <source>
        <dbReference type="ARBA" id="ARBA00022475"/>
    </source>
</evidence>
<feature type="transmembrane region" description="Helical" evidence="8">
    <location>
        <begin position="394"/>
        <end position="417"/>
    </location>
</feature>
<name>A0A133KI42_9FIRM</name>
<evidence type="ECO:0000256" key="3">
    <source>
        <dbReference type="ARBA" id="ARBA00022448"/>
    </source>
</evidence>
<dbReference type="Proteomes" id="UP000070383">
    <property type="component" value="Unassembled WGS sequence"/>
</dbReference>
<sequence>MFFFIFISSIYTRVFFLYFFFFLFTNCQKEFIVIKYTIEDVIILFKTLIEINGRLGTFLWGYPMIVTLFLGGLYLIFRSRFWVYRNFFYIFSQTFGKPSANNGSTDTSISPFQAVSTALAGTIGAGSIIGVSTAIEFGGPGSIFWMWMAALVCMTTKMCEVSLAVATREIDGEGKFVGGPMYYISKGAKKPILAKLFAFFSVIAILGTGGLVQANSISESINDMCGLSLRTSGILIVVLMLMVLVGGIKRIGAFAEKIVPFMALFYVAGSILIIFLQRKYLLDALYLIVSDAFSGKSMLGGACGSGVLMSIRWGLARGIFSNEAGLGTAPMAHASSHTDHPIRQGMWGAVEVFVSSLVICTMTALVIITSGLWTDPNLSGASLTAAAFSKSLPMGRFIVSISLILFAFTTAVSWCYYGQRSVFYLSKSDKASSLFKYVYIGFCYLGAIGGLKFAWNVADTANALMVIPNVVALILMAKSFYKLLRDFDYYKDTNKKGDYTWTYDNKWKSYFKD</sequence>
<keyword evidence="10" id="KW-1185">Reference proteome</keyword>
<evidence type="ECO:0000256" key="2">
    <source>
        <dbReference type="ARBA" id="ARBA00009261"/>
    </source>
</evidence>
<dbReference type="InterPro" id="IPR001463">
    <property type="entry name" value="Na/Ala_symport"/>
</dbReference>
<reference evidence="10" key="1">
    <citation type="submission" date="2016-01" db="EMBL/GenBank/DDBJ databases">
        <authorList>
            <person name="Mitreva M."/>
            <person name="Pepin K.H."/>
            <person name="Mihindukulasuriya K.A."/>
            <person name="Fulton R."/>
            <person name="Fronick C."/>
            <person name="O'Laughlin M."/>
            <person name="Miner T."/>
            <person name="Herter B."/>
            <person name="Rosa B.A."/>
            <person name="Cordes M."/>
            <person name="Tomlinson C."/>
            <person name="Wollam A."/>
            <person name="Palsikar V.B."/>
            <person name="Mardis E.R."/>
            <person name="Wilson R.K."/>
        </authorList>
    </citation>
    <scope>NUCLEOTIDE SEQUENCE [LARGE SCALE GENOMIC DNA]</scope>
    <source>
        <strain evidence="10">MJR8151</strain>
    </source>
</reference>
<comment type="caution">
    <text evidence="9">The sequence shown here is derived from an EMBL/GenBank/DDBJ whole genome shotgun (WGS) entry which is preliminary data.</text>
</comment>
<feature type="transmembrane region" description="Helical" evidence="8">
    <location>
        <begin position="461"/>
        <end position="481"/>
    </location>
</feature>
<keyword evidence="5 8" id="KW-0812">Transmembrane</keyword>
<dbReference type="AlphaFoldDB" id="A0A133KI42"/>
<comment type="similarity">
    <text evidence="2 8">Belongs to the alanine or glycine:cation symporter (AGCS) (TC 2.A.25) family.</text>
</comment>
<keyword evidence="6 8" id="KW-1133">Transmembrane helix</keyword>
<keyword evidence="3 8" id="KW-0813">Transport</keyword>
<evidence type="ECO:0000256" key="5">
    <source>
        <dbReference type="ARBA" id="ARBA00022692"/>
    </source>
</evidence>
<proteinExistence type="inferred from homology"/>
<feature type="transmembrane region" description="Helical" evidence="8">
    <location>
        <begin position="352"/>
        <end position="374"/>
    </location>
</feature>
<dbReference type="PANTHER" id="PTHR30330:SF3">
    <property type="entry name" value="TRANSCRIPTIONAL REGULATOR, LRP FAMILY"/>
    <property type="match status" value="1"/>
</dbReference>